<keyword evidence="1" id="KW-0328">Glycosyltransferase</keyword>
<keyword evidence="1" id="KW-0808">Transferase</keyword>
<dbReference type="Gene3D" id="3.90.550.10">
    <property type="entry name" value="Spore Coat Polysaccharide Biosynthesis Protein SpsA, Chain A"/>
    <property type="match status" value="1"/>
</dbReference>
<evidence type="ECO:0000259" key="4">
    <source>
        <dbReference type="Pfam" id="PF00535"/>
    </source>
</evidence>
<sequence length="1352" mass="155139">MLKNNKFCQLHKQNNIDFIDKKIITNKKPLLIKNKKHNINRVGAIDLISIFLNNNNYRNHIPPPQHQQPSNIQHNIQHDIHQKPHYSNKQSNKNQQQLQNDSPLDGQKFIYSKQKEKILKYIDYKQFGLFNGGAVNSKSSNNIISNEQGVYKDLNLNELDEISSWSPNTIVEFNKKHGDDSLPSICSEVDFNDIKTCEGSNHYQAVITPTPVLDDNSMNYTLKPNSEHRAKFNYYPREFSKQPLITILTAFYNIEPDIFEESAATVFGQSLQNFEWVIVNDCSPNQTLVDLSLGKYRELAKTDPRIVIIDLKKNVRLPGARNAGIKVARGKYIVSLDPDDMFENTYLEKAVWFLETHKEYTLCNAWTVGFANKSYVWKNGYHDGDRNLKENQITVASVMRTQALRDVGGFDAKLIHGMEDWDLWIRMADNGHWGHTLEEYHFWYRVSPPGKWDAIDNLAKFNAFVENQQVKYKNAYGKGVPKLSRPQQEKMEAVDDLIPFENNLKKCRPRVLLLIPYMEVGGADQFNYNFAQGMVLDGWEVSVATTKTADNKWFPQFARITPDIFIMPRFAKNTDQCRFLAYYIKSRQFDVVYVSNSEQAYHYLTYLRANAPGPAYIDYTHSETPKWKDGGYARYSFGSERLLDRSIFASEHLRQYCIRRGHNANKTATVLIGIDSDKYVPKPENRAIIRKELGFPDNVLVIVFVARLESEKQPEVFAEVLRRVDQMGYDFRAISIGGGLLFNDLNETIAKSGLSEKVRLLGNIPNSQVSKYVSGSDVFFLPSKVEGISLAIYEAMSQQVCAVSAKVGGQAELVTPDVGFLVVPGTPTEVDEYTEIMADLASNLTLASELGKKSLEKILNGFSVKDTLVRMKEEFCNSAIVTRYTTPMFTNKLFSKLSNEQAVLGHEYERAIDELLPMWNQLSALTKQLAPPPSLVENEIRRKPSPYPLHKPEEVLDSINITSLRVVENIMYEKKKVDRKMKIILKDYQEQFIRRNPKFADKQLIPNEFLHQYNHGVDNWDDELPYPFQQQEYVAYIPNAFVGTGDSATIFDWDRVFLLNYSPTQQETFSMPLEESRICHVEKTKKLVTLLQKQFSFENFVIDQLPKLSLVLEELELDPEIKILVPFTDFAKTIMVDTLKFSPDRIVYFKPGAGWDPCVVFYASTLLLPTPIPPGQPPREMISKLRDYFYQKNNIDIGGVNRNVIMYASRNSTLSPLRKVSNEQKVIETIKTIIQSQGEGKYEFIEWDGLETITPELVQQSSRVKMLIGMTGANLLPMVVCQPNTIIVEFMHENPWLSFWSTSESLQHENWMVPIKATSHDSLEIQVPIDQLSNTLNQIFNPLEPSSSFIEN</sequence>
<dbReference type="EMBL" id="JAVFKY010000003">
    <property type="protein sequence ID" value="KAK5579535.1"/>
    <property type="molecule type" value="Genomic_DNA"/>
</dbReference>
<feature type="domain" description="Glycosyltransferase subfamily 4-like N-terminal" evidence="6">
    <location>
        <begin position="520"/>
        <end position="677"/>
    </location>
</feature>
<comment type="caution">
    <text evidence="7">The sequence shown here is derived from an EMBL/GenBank/DDBJ whole genome shotgun (WGS) entry which is preliminary data.</text>
</comment>
<evidence type="ECO:0000313" key="7">
    <source>
        <dbReference type="EMBL" id="KAK5579535.1"/>
    </source>
</evidence>
<evidence type="ECO:0008006" key="9">
    <source>
        <dbReference type="Google" id="ProtNLM"/>
    </source>
</evidence>
<name>A0AAN7U1K5_9MYCE</name>
<dbReference type="InterPro" id="IPR029044">
    <property type="entry name" value="Nucleotide-diphossugar_trans"/>
</dbReference>
<protein>
    <recommendedName>
        <fullName evidence="9">Glycosyltransferase</fullName>
    </recommendedName>
</protein>
<keyword evidence="8" id="KW-1185">Reference proteome</keyword>
<feature type="domain" description="Glycosyltransferase 2-like" evidence="4">
    <location>
        <begin position="247"/>
        <end position="380"/>
    </location>
</feature>
<dbReference type="CDD" id="cd00761">
    <property type="entry name" value="Glyco_tranf_GTA_type"/>
    <property type="match status" value="1"/>
</dbReference>
<feature type="domain" description="Glycosyl transferase family 1" evidence="3">
    <location>
        <begin position="686"/>
        <end position="833"/>
    </location>
</feature>
<dbReference type="Pfam" id="PF00534">
    <property type="entry name" value="Glycos_transf_1"/>
    <property type="match status" value="1"/>
</dbReference>
<reference evidence="7 8" key="1">
    <citation type="submission" date="2023-11" db="EMBL/GenBank/DDBJ databases">
        <title>Dfirmibasis_genome.</title>
        <authorList>
            <person name="Edelbroek B."/>
            <person name="Kjellin J."/>
            <person name="Jerlstrom-Hultqvist J."/>
            <person name="Soderbom F."/>
        </authorList>
    </citation>
    <scope>NUCLEOTIDE SEQUENCE [LARGE SCALE GENOMIC DNA]</scope>
    <source>
        <strain evidence="7 8">TNS-C-14</strain>
    </source>
</reference>
<evidence type="ECO:0000259" key="5">
    <source>
        <dbReference type="Pfam" id="PF04577"/>
    </source>
</evidence>
<dbReference type="Pfam" id="PF04577">
    <property type="entry name" value="Glyco_transf_61"/>
    <property type="match status" value="1"/>
</dbReference>
<feature type="domain" description="Glycosyltransferase 61 catalytic" evidence="5">
    <location>
        <begin position="1097"/>
        <end position="1288"/>
    </location>
</feature>
<feature type="region of interest" description="Disordered" evidence="2">
    <location>
        <begin position="84"/>
        <end position="103"/>
    </location>
</feature>
<dbReference type="InterPro" id="IPR049625">
    <property type="entry name" value="Glyco_transf_61_cat"/>
</dbReference>
<evidence type="ECO:0000256" key="2">
    <source>
        <dbReference type="SAM" id="MobiDB-lite"/>
    </source>
</evidence>
<gene>
    <name evidence="7" type="ORF">RB653_009219</name>
</gene>
<feature type="compositionally biased region" description="Low complexity" evidence="2">
    <location>
        <begin position="87"/>
        <end position="100"/>
    </location>
</feature>
<dbReference type="Gene3D" id="3.40.50.2000">
    <property type="entry name" value="Glycogen Phosphorylase B"/>
    <property type="match status" value="2"/>
</dbReference>
<organism evidence="7 8">
    <name type="scientific">Dictyostelium firmibasis</name>
    <dbReference type="NCBI Taxonomy" id="79012"/>
    <lineage>
        <taxon>Eukaryota</taxon>
        <taxon>Amoebozoa</taxon>
        <taxon>Evosea</taxon>
        <taxon>Eumycetozoa</taxon>
        <taxon>Dictyostelia</taxon>
        <taxon>Dictyosteliales</taxon>
        <taxon>Dictyosteliaceae</taxon>
        <taxon>Dictyostelium</taxon>
    </lineage>
</organism>
<dbReference type="Proteomes" id="UP001344447">
    <property type="component" value="Unassembled WGS sequence"/>
</dbReference>
<dbReference type="InterPro" id="IPR028098">
    <property type="entry name" value="Glyco_trans_4-like_N"/>
</dbReference>
<proteinExistence type="predicted"/>
<dbReference type="SUPFAM" id="SSF53756">
    <property type="entry name" value="UDP-Glycosyltransferase/glycogen phosphorylase"/>
    <property type="match status" value="1"/>
</dbReference>
<evidence type="ECO:0000313" key="8">
    <source>
        <dbReference type="Proteomes" id="UP001344447"/>
    </source>
</evidence>
<dbReference type="PANTHER" id="PTHR45947:SF3">
    <property type="entry name" value="SULFOQUINOVOSYL TRANSFERASE SQD2"/>
    <property type="match status" value="1"/>
</dbReference>
<dbReference type="Pfam" id="PF00535">
    <property type="entry name" value="Glycos_transf_2"/>
    <property type="match status" value="1"/>
</dbReference>
<dbReference type="PANTHER" id="PTHR45947">
    <property type="entry name" value="SULFOQUINOVOSYL TRANSFERASE SQD2"/>
    <property type="match status" value="1"/>
</dbReference>
<accession>A0AAN7U1K5</accession>
<evidence type="ECO:0000259" key="3">
    <source>
        <dbReference type="Pfam" id="PF00534"/>
    </source>
</evidence>
<dbReference type="InterPro" id="IPR001296">
    <property type="entry name" value="Glyco_trans_1"/>
</dbReference>
<dbReference type="InterPro" id="IPR050194">
    <property type="entry name" value="Glycosyltransferase_grp1"/>
</dbReference>
<evidence type="ECO:0000259" key="6">
    <source>
        <dbReference type="Pfam" id="PF13439"/>
    </source>
</evidence>
<dbReference type="Pfam" id="PF13439">
    <property type="entry name" value="Glyco_transf_4"/>
    <property type="match status" value="1"/>
</dbReference>
<dbReference type="SUPFAM" id="SSF53448">
    <property type="entry name" value="Nucleotide-diphospho-sugar transferases"/>
    <property type="match status" value="1"/>
</dbReference>
<dbReference type="CDD" id="cd03801">
    <property type="entry name" value="GT4_PimA-like"/>
    <property type="match status" value="1"/>
</dbReference>
<evidence type="ECO:0000256" key="1">
    <source>
        <dbReference type="ARBA" id="ARBA00022676"/>
    </source>
</evidence>
<dbReference type="InterPro" id="IPR001173">
    <property type="entry name" value="Glyco_trans_2-like"/>
</dbReference>
<dbReference type="GO" id="GO:0016757">
    <property type="term" value="F:glycosyltransferase activity"/>
    <property type="evidence" value="ECO:0007669"/>
    <property type="project" value="UniProtKB-KW"/>
</dbReference>